<comment type="caution">
    <text evidence="1">The sequence shown here is derived from an EMBL/GenBank/DDBJ whole genome shotgun (WGS) entry which is preliminary data.</text>
</comment>
<dbReference type="Proteomes" id="UP000593565">
    <property type="component" value="Unassembled WGS sequence"/>
</dbReference>
<reference evidence="1 2" key="1">
    <citation type="submission" date="2020-02" db="EMBL/GenBank/DDBJ databases">
        <title>A chromosome-scale genome assembly of the black bullhead catfish (Ameiurus melas).</title>
        <authorList>
            <person name="Wen M."/>
            <person name="Zham M."/>
            <person name="Cabau C."/>
            <person name="Klopp C."/>
            <person name="Donnadieu C."/>
            <person name="Roques C."/>
            <person name="Bouchez O."/>
            <person name="Lampietro C."/>
            <person name="Jouanno E."/>
            <person name="Herpin A."/>
            <person name="Louis A."/>
            <person name="Berthelot C."/>
            <person name="Parey E."/>
            <person name="Roest-Crollius H."/>
            <person name="Braasch I."/>
            <person name="Postlethwait J."/>
            <person name="Robinson-Rechavi M."/>
            <person name="Echchiki A."/>
            <person name="Begum T."/>
            <person name="Montfort J."/>
            <person name="Schartl M."/>
            <person name="Bobe J."/>
            <person name="Guiguen Y."/>
        </authorList>
    </citation>
    <scope>NUCLEOTIDE SEQUENCE [LARGE SCALE GENOMIC DNA]</scope>
    <source>
        <strain evidence="1">M_S1</strain>
        <tissue evidence="1">Blood</tissue>
    </source>
</reference>
<accession>A0A7J6B4R7</accession>
<proteinExistence type="predicted"/>
<dbReference type="InterPro" id="IPR009057">
    <property type="entry name" value="Homeodomain-like_sf"/>
</dbReference>
<dbReference type="SUPFAM" id="SSF46689">
    <property type="entry name" value="Homeodomain-like"/>
    <property type="match status" value="1"/>
</dbReference>
<protein>
    <submittedName>
        <fullName evidence="1">Uncharacterized protein</fullName>
    </submittedName>
</protein>
<name>A0A7J6B4R7_AMEME</name>
<gene>
    <name evidence="1" type="ORF">AMELA_G00065560</name>
</gene>
<evidence type="ECO:0000313" key="1">
    <source>
        <dbReference type="EMBL" id="KAF4089369.1"/>
    </source>
</evidence>
<sequence length="113" mass="12576">MNTAKQACLDKTWNYAELSSCCFSCHGSGLPALEIKMSKAPAHLREHAIDLLQGGMRTADVSRAINCNVCNIRHLRQCYRETGRTADRPYSGKLHVTRRDGELVNKCLGGRVE</sequence>
<organism evidence="1 2">
    <name type="scientific">Ameiurus melas</name>
    <name type="common">Black bullhead</name>
    <name type="synonym">Silurus melas</name>
    <dbReference type="NCBI Taxonomy" id="219545"/>
    <lineage>
        <taxon>Eukaryota</taxon>
        <taxon>Metazoa</taxon>
        <taxon>Chordata</taxon>
        <taxon>Craniata</taxon>
        <taxon>Vertebrata</taxon>
        <taxon>Euteleostomi</taxon>
        <taxon>Actinopterygii</taxon>
        <taxon>Neopterygii</taxon>
        <taxon>Teleostei</taxon>
        <taxon>Ostariophysi</taxon>
        <taxon>Siluriformes</taxon>
        <taxon>Ictaluridae</taxon>
        <taxon>Ameiurus</taxon>
    </lineage>
</organism>
<keyword evidence="2" id="KW-1185">Reference proteome</keyword>
<dbReference type="EMBL" id="JAAGNN010000005">
    <property type="protein sequence ID" value="KAF4089369.1"/>
    <property type="molecule type" value="Genomic_DNA"/>
</dbReference>
<dbReference type="AlphaFoldDB" id="A0A7J6B4R7"/>
<evidence type="ECO:0000313" key="2">
    <source>
        <dbReference type="Proteomes" id="UP000593565"/>
    </source>
</evidence>